<feature type="domain" description="GFO/IDH/MocA-like oxidoreductase" evidence="5">
    <location>
        <begin position="132"/>
        <end position="246"/>
    </location>
</feature>
<dbReference type="Pfam" id="PF22725">
    <property type="entry name" value="GFO_IDH_MocA_C3"/>
    <property type="match status" value="1"/>
</dbReference>
<sequence length="321" mass="34174">MTKLRWAIAGPGKMAAVMARAFPDVTNGELVAVGSRSLDRARAFADEHGIATAHGSYDALVTDPEIDAIYIATPHPQHTDIALAAIGAGKPILVEKSFTATVEDTTRIIESARTAGVFAMEAMWTRFNPAIAHARQLIADGVIGDLRAVQGDLTAFRLFDPADRLFDPALGGGAVLDLGVYVLSFAQHFLGTPDVVHAVGGTFPTGVEGEFGVLLGYRDGRSATLSGAFTAYGPGRMMLIGSKGWIDVHPRFHRSPSLTVWRGKTPEELTFTGGYQFEVIHAGECLAAGLTESPIMPLDDTLAVQRLMAEVLQQVRAFAAS</sequence>
<evidence type="ECO:0000259" key="4">
    <source>
        <dbReference type="Pfam" id="PF01408"/>
    </source>
</evidence>
<dbReference type="Gene3D" id="3.40.50.720">
    <property type="entry name" value="NAD(P)-binding Rossmann-like Domain"/>
    <property type="match status" value="1"/>
</dbReference>
<dbReference type="GO" id="GO:0000166">
    <property type="term" value="F:nucleotide binding"/>
    <property type="evidence" value="ECO:0007669"/>
    <property type="project" value="InterPro"/>
</dbReference>
<evidence type="ECO:0000256" key="1">
    <source>
        <dbReference type="ARBA" id="ARBA00010928"/>
    </source>
</evidence>
<protein>
    <submittedName>
        <fullName evidence="6">Oxidoreductase domain protein</fullName>
    </submittedName>
</protein>
<evidence type="ECO:0000313" key="7">
    <source>
        <dbReference type="Proteomes" id="UP000035720"/>
    </source>
</evidence>
<dbReference type="AlphaFoldDB" id="A0A077MDM7"/>
<dbReference type="GO" id="GO:0016491">
    <property type="term" value="F:oxidoreductase activity"/>
    <property type="evidence" value="ECO:0007669"/>
    <property type="project" value="UniProtKB-KW"/>
</dbReference>
<dbReference type="PANTHER" id="PTHR22604">
    <property type="entry name" value="OXIDOREDUCTASES"/>
    <property type="match status" value="1"/>
</dbReference>
<dbReference type="InterPro" id="IPR036291">
    <property type="entry name" value="NAD(P)-bd_dom_sf"/>
</dbReference>
<name>A0A077MDM7_9MICO</name>
<comment type="similarity">
    <text evidence="1">Belongs to the Gfo/Idh/MocA family.</text>
</comment>
<dbReference type="SUPFAM" id="SSF51735">
    <property type="entry name" value="NAD(P)-binding Rossmann-fold domains"/>
    <property type="match status" value="1"/>
</dbReference>
<evidence type="ECO:0000256" key="3">
    <source>
        <dbReference type="ARBA" id="ARBA00023027"/>
    </source>
</evidence>
<evidence type="ECO:0000259" key="5">
    <source>
        <dbReference type="Pfam" id="PF22725"/>
    </source>
</evidence>
<dbReference type="EMBL" id="CAJC01000133">
    <property type="protein sequence ID" value="CCI52893.1"/>
    <property type="molecule type" value="Genomic_DNA"/>
</dbReference>
<accession>A0A077MDM7</accession>
<keyword evidence="7" id="KW-1185">Reference proteome</keyword>
<evidence type="ECO:0000313" key="6">
    <source>
        <dbReference type="EMBL" id="CCI52893.1"/>
    </source>
</evidence>
<dbReference type="PANTHER" id="PTHR22604:SF105">
    <property type="entry name" value="TRANS-1,2-DIHYDROBENZENE-1,2-DIOL DEHYDROGENASE"/>
    <property type="match status" value="1"/>
</dbReference>
<dbReference type="Proteomes" id="UP000035720">
    <property type="component" value="Unassembled WGS sequence"/>
</dbReference>
<dbReference type="OrthoDB" id="9815825at2"/>
<keyword evidence="2" id="KW-0560">Oxidoreductase</keyword>
<dbReference type="RefSeq" id="WP_048545167.1">
    <property type="nucleotide sequence ID" value="NZ_HF571038.1"/>
</dbReference>
<dbReference type="STRING" id="1193518.BN13_240010"/>
<evidence type="ECO:0000256" key="2">
    <source>
        <dbReference type="ARBA" id="ARBA00023002"/>
    </source>
</evidence>
<reference evidence="6 7" key="1">
    <citation type="journal article" date="2013" name="ISME J.">
        <title>A metabolic model for members of the genus Tetrasphaera involved in enhanced biological phosphorus removal.</title>
        <authorList>
            <person name="Kristiansen R."/>
            <person name="Nguyen H.T.T."/>
            <person name="Saunders A.M."/>
            <person name="Nielsen J.L."/>
            <person name="Wimmer R."/>
            <person name="Le V.Q."/>
            <person name="McIlroy S.J."/>
            <person name="Petrovski S."/>
            <person name="Seviour R.J."/>
            <person name="Calteau A."/>
            <person name="Nielsen K.L."/>
            <person name="Nielsen P.H."/>
        </authorList>
    </citation>
    <scope>NUCLEOTIDE SEQUENCE [LARGE SCALE GENOMIC DNA]</scope>
    <source>
        <strain evidence="6 7">Ben 74</strain>
    </source>
</reference>
<gene>
    <name evidence="6" type="ORF">BN13_240010</name>
</gene>
<dbReference type="Pfam" id="PF01408">
    <property type="entry name" value="GFO_IDH_MocA"/>
    <property type="match status" value="1"/>
</dbReference>
<dbReference type="InterPro" id="IPR000683">
    <property type="entry name" value="Gfo/Idh/MocA-like_OxRdtase_N"/>
</dbReference>
<comment type="caution">
    <text evidence="6">The sequence shown here is derived from an EMBL/GenBank/DDBJ whole genome shotgun (WGS) entry which is preliminary data.</text>
</comment>
<keyword evidence="3" id="KW-0520">NAD</keyword>
<proteinExistence type="inferred from homology"/>
<dbReference type="Gene3D" id="3.30.360.10">
    <property type="entry name" value="Dihydrodipicolinate Reductase, domain 2"/>
    <property type="match status" value="1"/>
</dbReference>
<dbReference type="InterPro" id="IPR050984">
    <property type="entry name" value="Gfo/Idh/MocA_domain"/>
</dbReference>
<organism evidence="6 7">
    <name type="scientific">Nostocoides jenkinsii Ben 74</name>
    <dbReference type="NCBI Taxonomy" id="1193518"/>
    <lineage>
        <taxon>Bacteria</taxon>
        <taxon>Bacillati</taxon>
        <taxon>Actinomycetota</taxon>
        <taxon>Actinomycetes</taxon>
        <taxon>Micrococcales</taxon>
        <taxon>Intrasporangiaceae</taxon>
        <taxon>Nostocoides</taxon>
    </lineage>
</organism>
<dbReference type="InterPro" id="IPR055170">
    <property type="entry name" value="GFO_IDH_MocA-like_dom"/>
</dbReference>
<feature type="domain" description="Gfo/Idh/MocA-like oxidoreductase N-terminal" evidence="4">
    <location>
        <begin position="4"/>
        <end position="120"/>
    </location>
</feature>
<dbReference type="SUPFAM" id="SSF55347">
    <property type="entry name" value="Glyceraldehyde-3-phosphate dehydrogenase-like, C-terminal domain"/>
    <property type="match status" value="1"/>
</dbReference>